<dbReference type="InterPro" id="IPR000792">
    <property type="entry name" value="Tscrpt_reg_LuxR_C"/>
</dbReference>
<evidence type="ECO:0000313" key="11">
    <source>
        <dbReference type="Proteomes" id="UP000184612"/>
    </source>
</evidence>
<feature type="domain" description="HTH luxR-type" evidence="8">
    <location>
        <begin position="153"/>
        <end position="218"/>
    </location>
</feature>
<evidence type="ECO:0000256" key="3">
    <source>
        <dbReference type="ARBA" id="ARBA00023015"/>
    </source>
</evidence>
<sequence length="219" mass="24725">MINVIIADDQESVREGLKMILSMGDEIEIIGEATNGRDLLDKLAILLPEVILMDIRMPVMDGIEATRMVKEMYPHIKIIILTTFYEDSYIFEVLKNGADGYILKDSSSAEIIRSIIAVCEGNVLLNPKVAAKVVKALDSVKDSQSISVIKREEEKILSLLTQRELEVAEHILKGKSNKVISEDMFVTEGTVKNYVSRILEKLELNSRAELMLYLQKVRR</sequence>
<evidence type="ECO:0000313" key="10">
    <source>
        <dbReference type="EMBL" id="SHO48425.1"/>
    </source>
</evidence>
<dbReference type="PANTHER" id="PTHR43214">
    <property type="entry name" value="TWO-COMPONENT RESPONSE REGULATOR"/>
    <property type="match status" value="1"/>
</dbReference>
<dbReference type="InterPro" id="IPR001789">
    <property type="entry name" value="Sig_transdc_resp-reg_receiver"/>
</dbReference>
<keyword evidence="11" id="KW-1185">Reference proteome</keyword>
<dbReference type="PROSITE" id="PS50110">
    <property type="entry name" value="RESPONSE_REGULATORY"/>
    <property type="match status" value="1"/>
</dbReference>
<evidence type="ECO:0000256" key="4">
    <source>
        <dbReference type="ARBA" id="ARBA00023125"/>
    </source>
</evidence>
<dbReference type="PANTHER" id="PTHR43214:SF40">
    <property type="entry name" value="TRANSCRIPTIONAL REGULATORY PROTEIN LNRK"/>
    <property type="match status" value="1"/>
</dbReference>
<dbReference type="Proteomes" id="UP000184612">
    <property type="component" value="Unassembled WGS sequence"/>
</dbReference>
<feature type="modified residue" description="4-aspartylphosphate" evidence="7">
    <location>
        <position position="54"/>
    </location>
</feature>
<organism evidence="10 11">
    <name type="scientific">Anaerocolumna xylanovorans DSM 12503</name>
    <dbReference type="NCBI Taxonomy" id="1121345"/>
    <lineage>
        <taxon>Bacteria</taxon>
        <taxon>Bacillati</taxon>
        <taxon>Bacillota</taxon>
        <taxon>Clostridia</taxon>
        <taxon>Lachnospirales</taxon>
        <taxon>Lachnospiraceae</taxon>
        <taxon>Anaerocolumna</taxon>
    </lineage>
</organism>
<evidence type="ECO:0000259" key="8">
    <source>
        <dbReference type="PROSITE" id="PS50043"/>
    </source>
</evidence>
<dbReference type="PROSITE" id="PS00622">
    <property type="entry name" value="HTH_LUXR_1"/>
    <property type="match status" value="1"/>
</dbReference>
<dbReference type="CDD" id="cd06170">
    <property type="entry name" value="LuxR_C_like"/>
    <property type="match status" value="1"/>
</dbReference>
<keyword evidence="4" id="KW-0238">DNA-binding</keyword>
<feature type="domain" description="Response regulatory" evidence="9">
    <location>
        <begin position="3"/>
        <end position="119"/>
    </location>
</feature>
<dbReference type="InterPro" id="IPR058245">
    <property type="entry name" value="NreC/VraR/RcsB-like_REC"/>
</dbReference>
<dbReference type="Pfam" id="PF00196">
    <property type="entry name" value="GerE"/>
    <property type="match status" value="1"/>
</dbReference>
<dbReference type="Gene3D" id="3.40.50.2300">
    <property type="match status" value="1"/>
</dbReference>
<dbReference type="AlphaFoldDB" id="A0A1M7Y6Z1"/>
<keyword evidence="5" id="KW-0804">Transcription</keyword>
<gene>
    <name evidence="10" type="ORF">SAMN02745217_01843</name>
</gene>
<name>A0A1M7Y6Z1_9FIRM</name>
<comment type="function">
    <text evidence="6">May play the central regulatory role in sporulation. It may be an element of the effector pathway responsible for the activation of sporulation genes in response to nutritional stress. Spo0A may act in concert with spo0H (a sigma factor) to control the expression of some genes that are critical to the sporulation process.</text>
</comment>
<dbReference type="InterPro" id="IPR011006">
    <property type="entry name" value="CheY-like_superfamily"/>
</dbReference>
<evidence type="ECO:0000256" key="5">
    <source>
        <dbReference type="ARBA" id="ARBA00023163"/>
    </source>
</evidence>
<dbReference type="PRINTS" id="PR00038">
    <property type="entry name" value="HTHLUXR"/>
</dbReference>
<dbReference type="GO" id="GO:0003677">
    <property type="term" value="F:DNA binding"/>
    <property type="evidence" value="ECO:0007669"/>
    <property type="project" value="UniProtKB-KW"/>
</dbReference>
<dbReference type="STRING" id="1121345.SAMN02745217_01843"/>
<keyword evidence="2 7" id="KW-0597">Phosphoprotein</keyword>
<protein>
    <recommendedName>
        <fullName evidence="1">Stage 0 sporulation protein A homolog</fullName>
    </recommendedName>
</protein>
<evidence type="ECO:0000256" key="7">
    <source>
        <dbReference type="PROSITE-ProRule" id="PRU00169"/>
    </source>
</evidence>
<dbReference type="InterPro" id="IPR039420">
    <property type="entry name" value="WalR-like"/>
</dbReference>
<reference evidence="10 11" key="1">
    <citation type="submission" date="2016-12" db="EMBL/GenBank/DDBJ databases">
        <authorList>
            <person name="Song W.-J."/>
            <person name="Kurnit D.M."/>
        </authorList>
    </citation>
    <scope>NUCLEOTIDE SEQUENCE [LARGE SCALE GENOMIC DNA]</scope>
    <source>
        <strain evidence="10 11">DSM 12503</strain>
    </source>
</reference>
<evidence type="ECO:0000256" key="2">
    <source>
        <dbReference type="ARBA" id="ARBA00022553"/>
    </source>
</evidence>
<dbReference type="RefSeq" id="WP_073588559.1">
    <property type="nucleotide sequence ID" value="NZ_FRFD01000005.1"/>
</dbReference>
<evidence type="ECO:0000256" key="1">
    <source>
        <dbReference type="ARBA" id="ARBA00018672"/>
    </source>
</evidence>
<evidence type="ECO:0000256" key="6">
    <source>
        <dbReference type="ARBA" id="ARBA00024867"/>
    </source>
</evidence>
<dbReference type="CDD" id="cd17535">
    <property type="entry name" value="REC_NarL-like"/>
    <property type="match status" value="1"/>
</dbReference>
<dbReference type="SUPFAM" id="SSF46894">
    <property type="entry name" value="C-terminal effector domain of the bipartite response regulators"/>
    <property type="match status" value="1"/>
</dbReference>
<keyword evidence="3" id="KW-0805">Transcription regulation</keyword>
<dbReference type="OrthoDB" id="9779069at2"/>
<dbReference type="Pfam" id="PF00072">
    <property type="entry name" value="Response_reg"/>
    <property type="match status" value="1"/>
</dbReference>
<dbReference type="PROSITE" id="PS50043">
    <property type="entry name" value="HTH_LUXR_2"/>
    <property type="match status" value="1"/>
</dbReference>
<dbReference type="GO" id="GO:0006355">
    <property type="term" value="P:regulation of DNA-templated transcription"/>
    <property type="evidence" value="ECO:0007669"/>
    <property type="project" value="InterPro"/>
</dbReference>
<dbReference type="EMBL" id="FRFD01000005">
    <property type="protein sequence ID" value="SHO48425.1"/>
    <property type="molecule type" value="Genomic_DNA"/>
</dbReference>
<dbReference type="SUPFAM" id="SSF52172">
    <property type="entry name" value="CheY-like"/>
    <property type="match status" value="1"/>
</dbReference>
<dbReference type="InterPro" id="IPR016032">
    <property type="entry name" value="Sig_transdc_resp-reg_C-effctor"/>
</dbReference>
<evidence type="ECO:0000259" key="9">
    <source>
        <dbReference type="PROSITE" id="PS50110"/>
    </source>
</evidence>
<dbReference type="SMART" id="SM00448">
    <property type="entry name" value="REC"/>
    <property type="match status" value="1"/>
</dbReference>
<proteinExistence type="predicted"/>
<accession>A0A1M7Y6Z1</accession>
<dbReference type="GO" id="GO:0000160">
    <property type="term" value="P:phosphorelay signal transduction system"/>
    <property type="evidence" value="ECO:0007669"/>
    <property type="project" value="InterPro"/>
</dbReference>
<dbReference type="SMART" id="SM00421">
    <property type="entry name" value="HTH_LUXR"/>
    <property type="match status" value="1"/>
</dbReference>